<comment type="caution">
    <text evidence="2">The sequence shown here is derived from an EMBL/GenBank/DDBJ whole genome shotgun (WGS) entry which is preliminary data.</text>
</comment>
<accession>A0A5M6DUQ0</accession>
<dbReference type="AlphaFoldDB" id="A0A5M6DUQ0"/>
<dbReference type="RefSeq" id="WP_150086171.1">
    <property type="nucleotide sequence ID" value="NZ_VWSF01000001.1"/>
</dbReference>
<dbReference type="Proteomes" id="UP000323426">
    <property type="component" value="Unassembled WGS sequence"/>
</dbReference>
<proteinExistence type="predicted"/>
<sequence length="288" mass="33896">MRNFNSEEKIYLKAIVEERNEQKYFLEIGRLLENLAIKENVIILTNKLDNIAVFLSEKVDKLRKENYSIDERRELHNIIYEEEYNLKRKTVHFLSLLDYLERNHLIYIYYINPNPILEDENFKGQVQVKLNNNLHIKDYKNKIELLKGEQFEYLFKKIDYAIIPSNELIEFVKNGFKDKEQLRHDDNVKLQKDALDQAKESTKAATRLGNVSILIAVLSFIAALMALVPESLRQQWFGITDKHEPVKQQVYIIDKGTVPDSIKKVLDKKPILKVKPNNKPAKPDTLKK</sequence>
<keyword evidence="1" id="KW-1133">Transmembrane helix</keyword>
<evidence type="ECO:0000256" key="1">
    <source>
        <dbReference type="SAM" id="Phobius"/>
    </source>
</evidence>
<dbReference type="EMBL" id="VWSF01000001">
    <property type="protein sequence ID" value="KAA5549175.1"/>
    <property type="molecule type" value="Genomic_DNA"/>
</dbReference>
<reference evidence="2 3" key="1">
    <citation type="submission" date="2019-09" db="EMBL/GenBank/DDBJ databases">
        <title>Genome sequence and assembly of Adhaeribacter sp.</title>
        <authorList>
            <person name="Chhetri G."/>
        </authorList>
    </citation>
    <scope>NUCLEOTIDE SEQUENCE [LARGE SCALE GENOMIC DNA]</scope>
    <source>
        <strain evidence="2 3">DK36</strain>
    </source>
</reference>
<organism evidence="2 3">
    <name type="scientific">Adhaeribacter rhizoryzae</name>
    <dbReference type="NCBI Taxonomy" id="2607907"/>
    <lineage>
        <taxon>Bacteria</taxon>
        <taxon>Pseudomonadati</taxon>
        <taxon>Bacteroidota</taxon>
        <taxon>Cytophagia</taxon>
        <taxon>Cytophagales</taxon>
        <taxon>Hymenobacteraceae</taxon>
        <taxon>Adhaeribacter</taxon>
    </lineage>
</organism>
<name>A0A5M6DUQ0_9BACT</name>
<evidence type="ECO:0000313" key="2">
    <source>
        <dbReference type="EMBL" id="KAA5549175.1"/>
    </source>
</evidence>
<keyword evidence="3" id="KW-1185">Reference proteome</keyword>
<protein>
    <submittedName>
        <fullName evidence="2">Uncharacterized protein</fullName>
    </submittedName>
</protein>
<keyword evidence="1" id="KW-0472">Membrane</keyword>
<feature type="transmembrane region" description="Helical" evidence="1">
    <location>
        <begin position="208"/>
        <end position="228"/>
    </location>
</feature>
<keyword evidence="1" id="KW-0812">Transmembrane</keyword>
<evidence type="ECO:0000313" key="3">
    <source>
        <dbReference type="Proteomes" id="UP000323426"/>
    </source>
</evidence>
<gene>
    <name evidence="2" type="ORF">F0145_00855</name>
</gene>